<reference evidence="2 3" key="1">
    <citation type="submission" date="2016-10" db="EMBL/GenBank/DDBJ databases">
        <title>Paenibacillus species isolates.</title>
        <authorList>
            <person name="Beno S.M."/>
        </authorList>
    </citation>
    <scope>NUCLEOTIDE SEQUENCE [LARGE SCALE GENOMIC DNA]</scope>
    <source>
        <strain evidence="2 3">FSL H7-0744</strain>
    </source>
</reference>
<sequence length="82" mass="8894">MLFCLHSLAGNGIGVGLGYHIHSPLEEFSDDRSKAQVVEAQHQADDDHDEPMKSGSFSSVAVFTPPSACRGQAALKRLEELR</sequence>
<gene>
    <name evidence="2" type="ORF">BSK56_10345</name>
</gene>
<organism evidence="2 3">
    <name type="scientific">Paenibacillus borealis</name>
    <dbReference type="NCBI Taxonomy" id="160799"/>
    <lineage>
        <taxon>Bacteria</taxon>
        <taxon>Bacillati</taxon>
        <taxon>Bacillota</taxon>
        <taxon>Bacilli</taxon>
        <taxon>Bacillales</taxon>
        <taxon>Paenibacillaceae</taxon>
        <taxon>Paenibacillus</taxon>
    </lineage>
</organism>
<feature type="region of interest" description="Disordered" evidence="1">
    <location>
        <begin position="38"/>
        <end position="57"/>
    </location>
</feature>
<keyword evidence="3" id="KW-1185">Reference proteome</keyword>
<proteinExistence type="predicted"/>
<comment type="caution">
    <text evidence="2">The sequence shown here is derived from an EMBL/GenBank/DDBJ whole genome shotgun (WGS) entry which is preliminary data.</text>
</comment>
<evidence type="ECO:0000256" key="1">
    <source>
        <dbReference type="SAM" id="MobiDB-lite"/>
    </source>
</evidence>
<dbReference type="Proteomes" id="UP000187412">
    <property type="component" value="Unassembled WGS sequence"/>
</dbReference>
<accession>A0ABX3HDU2</accession>
<dbReference type="EMBL" id="MPTB01000011">
    <property type="protein sequence ID" value="OMD48683.1"/>
    <property type="molecule type" value="Genomic_DNA"/>
</dbReference>
<evidence type="ECO:0000313" key="2">
    <source>
        <dbReference type="EMBL" id="OMD48683.1"/>
    </source>
</evidence>
<name>A0ABX3HDU2_PAEBO</name>
<evidence type="ECO:0000313" key="3">
    <source>
        <dbReference type="Proteomes" id="UP000187412"/>
    </source>
</evidence>
<protein>
    <submittedName>
        <fullName evidence="2">Uncharacterized protein</fullName>
    </submittedName>
</protein>